<keyword evidence="1" id="KW-0732">Signal</keyword>
<proteinExistence type="predicted"/>
<sequence>MLRLLLLAPFGARGMECSSILDGTSCGINGRCGTDPSTRESKCLLEDVIACEGKAKGDTCTLSVGKSSHTYICTEDGSGLRCSEDCGPRPDGVDCEQFMWQLSSTDLYMSDSKCGTSAVSADRKCLPRQEVACEGLSAGAVCSFFKDSEDVSVCQSSGGGLECLPANAAPAGAQEGDSCTKYVKKSNRCSSYDLSYRSKYGRESASEPLVCLEGDKAACYGKPRDAPCDGYEDAGFESKPGGGCLPGPFLFKYTGGYCDDRETCDGATKGEQSALIASARGLSLGFGFSLAMLAL</sequence>
<feature type="chain" id="PRO_5041406748" evidence="1">
    <location>
        <begin position="18"/>
        <end position="295"/>
    </location>
</feature>
<protein>
    <submittedName>
        <fullName evidence="2">Uncharacterized protein</fullName>
    </submittedName>
</protein>
<evidence type="ECO:0000313" key="3">
    <source>
        <dbReference type="Proteomes" id="UP001178507"/>
    </source>
</evidence>
<dbReference type="EMBL" id="CAUJNA010000355">
    <property type="protein sequence ID" value="CAJ1375997.1"/>
    <property type="molecule type" value="Genomic_DNA"/>
</dbReference>
<feature type="signal peptide" evidence="1">
    <location>
        <begin position="1"/>
        <end position="17"/>
    </location>
</feature>
<keyword evidence="3" id="KW-1185">Reference proteome</keyword>
<name>A0AA36HWN3_9DINO</name>
<accession>A0AA36HWN3</accession>
<gene>
    <name evidence="2" type="ORF">EVOR1521_LOCUS5165</name>
</gene>
<reference evidence="2" key="1">
    <citation type="submission" date="2023-08" db="EMBL/GenBank/DDBJ databases">
        <authorList>
            <person name="Chen Y."/>
            <person name="Shah S."/>
            <person name="Dougan E. K."/>
            <person name="Thang M."/>
            <person name="Chan C."/>
        </authorList>
    </citation>
    <scope>NUCLEOTIDE SEQUENCE</scope>
</reference>
<comment type="caution">
    <text evidence="2">The sequence shown here is derived from an EMBL/GenBank/DDBJ whole genome shotgun (WGS) entry which is preliminary data.</text>
</comment>
<organism evidence="2 3">
    <name type="scientific">Effrenium voratum</name>
    <dbReference type="NCBI Taxonomy" id="2562239"/>
    <lineage>
        <taxon>Eukaryota</taxon>
        <taxon>Sar</taxon>
        <taxon>Alveolata</taxon>
        <taxon>Dinophyceae</taxon>
        <taxon>Suessiales</taxon>
        <taxon>Symbiodiniaceae</taxon>
        <taxon>Effrenium</taxon>
    </lineage>
</organism>
<evidence type="ECO:0000256" key="1">
    <source>
        <dbReference type="SAM" id="SignalP"/>
    </source>
</evidence>
<dbReference type="AlphaFoldDB" id="A0AA36HWN3"/>
<dbReference type="Proteomes" id="UP001178507">
    <property type="component" value="Unassembled WGS sequence"/>
</dbReference>
<evidence type="ECO:0000313" key="2">
    <source>
        <dbReference type="EMBL" id="CAJ1375997.1"/>
    </source>
</evidence>